<evidence type="ECO:0000256" key="5">
    <source>
        <dbReference type="ARBA" id="ARBA00023242"/>
    </source>
</evidence>
<keyword evidence="3" id="KW-0227">DNA damage</keyword>
<sequence>MSWPLTVAESDPFSGQLVLQLALYSAVSSWKLCTHIVGLAGAFKFLSLAMSSQSVEEETEVAPVLTASVHDLRYFASLLRGVSLAHDTRATFIVTHSGFTVTVEEARTLLARAYVVEDMFDEYVYQPEVLASQELGSQPAEPANTAFEVRLATLLDCLNIFGTAGRADSVAPKHQKILRREDEEREDDARARRKSAGGAAGSARIDQFFGAEKGTALRLSYAGPGHPLTLLIAEESDGPTATCEVTTFDPEAQLDLPFDVDRTMLKIILKSSWLRDALSELDPSCEKVTIIGNPPPEGGRATRNSQPTLRLQAEGTFGSTEMDYPNDKEVLETCECAQRVSFSYKFAHITRALKALQASTKTSLRIDEDGLLSLQFIVASPKPRGGGRLESFIEFSCLPLVEDT</sequence>
<feature type="region of interest" description="Disordered" evidence="6">
    <location>
        <begin position="172"/>
        <end position="198"/>
    </location>
</feature>
<proteinExistence type="inferred from homology"/>
<dbReference type="PANTHER" id="PTHR10870">
    <property type="entry name" value="CELL CYCLE CHECKPOINT PROTEIN RAD1"/>
    <property type="match status" value="1"/>
</dbReference>
<dbReference type="GO" id="GO:0000077">
    <property type="term" value="P:DNA damage checkpoint signaling"/>
    <property type="evidence" value="ECO:0007669"/>
    <property type="project" value="InterPro"/>
</dbReference>
<dbReference type="GO" id="GO:0030896">
    <property type="term" value="C:checkpoint clamp complex"/>
    <property type="evidence" value="ECO:0007669"/>
    <property type="project" value="TreeGrafter"/>
</dbReference>
<dbReference type="Gene3D" id="3.70.10.10">
    <property type="match status" value="1"/>
</dbReference>
<dbReference type="EMBL" id="KV722435">
    <property type="protein sequence ID" value="OCH89081.1"/>
    <property type="molecule type" value="Genomic_DNA"/>
</dbReference>
<dbReference type="AlphaFoldDB" id="A0A8E2DJI7"/>
<evidence type="ECO:0000313" key="7">
    <source>
        <dbReference type="EMBL" id="OCH89081.1"/>
    </source>
</evidence>
<keyword evidence="4" id="KW-0234">DNA repair</keyword>
<comment type="similarity">
    <text evidence="2">Belongs to the rad1 family.</text>
</comment>
<reference evidence="7 8" key="1">
    <citation type="submission" date="2016-07" db="EMBL/GenBank/DDBJ databases">
        <title>Draft genome of the white-rot fungus Obba rivulosa 3A-2.</title>
        <authorList>
            <consortium name="DOE Joint Genome Institute"/>
            <person name="Miettinen O."/>
            <person name="Riley R."/>
            <person name="Acob R."/>
            <person name="Barry K."/>
            <person name="Cullen D."/>
            <person name="De Vries R."/>
            <person name="Hainaut M."/>
            <person name="Hatakka A."/>
            <person name="Henrissat B."/>
            <person name="Hilden K."/>
            <person name="Kuo R."/>
            <person name="Labutti K."/>
            <person name="Lipzen A."/>
            <person name="Makela M.R."/>
            <person name="Sandor L."/>
            <person name="Spatafora J.W."/>
            <person name="Grigoriev I.V."/>
            <person name="Hibbett D.S."/>
        </authorList>
    </citation>
    <scope>NUCLEOTIDE SEQUENCE [LARGE SCALE GENOMIC DNA]</scope>
    <source>
        <strain evidence="7 8">3A-2</strain>
    </source>
</reference>
<feature type="compositionally biased region" description="Basic and acidic residues" evidence="6">
    <location>
        <begin position="178"/>
        <end position="190"/>
    </location>
</feature>
<comment type="subcellular location">
    <subcellularLocation>
        <location evidence="1">Nucleus</location>
    </subcellularLocation>
</comment>
<dbReference type="InterPro" id="IPR046938">
    <property type="entry name" value="DNA_clamp_sf"/>
</dbReference>
<evidence type="ECO:0000256" key="6">
    <source>
        <dbReference type="SAM" id="MobiDB-lite"/>
    </source>
</evidence>
<evidence type="ECO:0000256" key="3">
    <source>
        <dbReference type="ARBA" id="ARBA00022763"/>
    </source>
</evidence>
<keyword evidence="8" id="KW-1185">Reference proteome</keyword>
<name>A0A8E2DJI7_9APHY</name>
<gene>
    <name evidence="7" type="ORF">OBBRIDRAFT_39771</name>
</gene>
<dbReference type="Proteomes" id="UP000250043">
    <property type="component" value="Unassembled WGS sequence"/>
</dbReference>
<dbReference type="PANTHER" id="PTHR10870:SF0">
    <property type="entry name" value="CELL CYCLE CHECKPOINT PROTEIN RAD1"/>
    <property type="match status" value="1"/>
</dbReference>
<evidence type="ECO:0000313" key="8">
    <source>
        <dbReference type="Proteomes" id="UP000250043"/>
    </source>
</evidence>
<protein>
    <submittedName>
        <fullName evidence="7">Rad1-domain-containing protein</fullName>
    </submittedName>
</protein>
<dbReference type="Pfam" id="PF02144">
    <property type="entry name" value="Rad1"/>
    <property type="match status" value="1"/>
</dbReference>
<dbReference type="SUPFAM" id="SSF55979">
    <property type="entry name" value="DNA clamp"/>
    <property type="match status" value="1"/>
</dbReference>
<evidence type="ECO:0000256" key="2">
    <source>
        <dbReference type="ARBA" id="ARBA00010991"/>
    </source>
</evidence>
<accession>A0A8E2DJI7</accession>
<organism evidence="7 8">
    <name type="scientific">Obba rivulosa</name>
    <dbReference type="NCBI Taxonomy" id="1052685"/>
    <lineage>
        <taxon>Eukaryota</taxon>
        <taxon>Fungi</taxon>
        <taxon>Dikarya</taxon>
        <taxon>Basidiomycota</taxon>
        <taxon>Agaricomycotina</taxon>
        <taxon>Agaricomycetes</taxon>
        <taxon>Polyporales</taxon>
        <taxon>Gelatoporiaceae</taxon>
        <taxon>Obba</taxon>
    </lineage>
</organism>
<evidence type="ECO:0000256" key="1">
    <source>
        <dbReference type="ARBA" id="ARBA00004123"/>
    </source>
</evidence>
<keyword evidence="5" id="KW-0539">Nucleus</keyword>
<dbReference type="InterPro" id="IPR003021">
    <property type="entry name" value="Rad1_Rec1_Rad17"/>
</dbReference>
<dbReference type="GO" id="GO:0006281">
    <property type="term" value="P:DNA repair"/>
    <property type="evidence" value="ECO:0007669"/>
    <property type="project" value="UniProtKB-KW"/>
</dbReference>
<dbReference type="PRINTS" id="PR01245">
    <property type="entry name" value="RAD1REC1"/>
</dbReference>
<dbReference type="OrthoDB" id="337581at2759"/>
<evidence type="ECO:0000256" key="4">
    <source>
        <dbReference type="ARBA" id="ARBA00023204"/>
    </source>
</evidence>